<organism evidence="1 2">
    <name type="scientific">Pseudomonas phage UNO-SLW3</name>
    <dbReference type="NCBI Taxonomy" id="1874530"/>
    <lineage>
        <taxon>Viruses</taxon>
        <taxon>Duplodnaviria</taxon>
        <taxon>Heunggongvirae</taxon>
        <taxon>Uroviricota</taxon>
        <taxon>Caudoviricetes</taxon>
        <taxon>Autographivirales</taxon>
        <taxon>Autotranscriptaviridae</taxon>
        <taxon>Studiervirinae</taxon>
        <taxon>Unosvirus</taxon>
        <taxon>Unosvirus UNOSLW1</taxon>
        <taxon>Pifdecavirus UNOSLW1</taxon>
    </lineage>
</organism>
<protein>
    <submittedName>
        <fullName evidence="1">Uncharacterized protein</fullName>
    </submittedName>
</protein>
<dbReference type="EMBL" id="KX449362">
    <property type="protein sequence ID" value="ANY29068.1"/>
    <property type="molecule type" value="Genomic_DNA"/>
</dbReference>
<dbReference type="Proteomes" id="UP000230266">
    <property type="component" value="Genome"/>
</dbReference>
<gene>
    <name evidence="1" type="ORF">UNOSLW3_0035</name>
</gene>
<sequence>MAYKPRKIGVYDTKITNDKGTGRPAPDAFGYLYGSRQYHKVFLEAMEVRRSLPIHASGAHSFTDRGDFTHLSGRGL</sequence>
<accession>A0A1B2AN03</accession>
<proteinExistence type="predicted"/>
<evidence type="ECO:0000313" key="2">
    <source>
        <dbReference type="Proteomes" id="UP000230266"/>
    </source>
</evidence>
<name>A0A1B2AN03_9CAUD</name>
<evidence type="ECO:0000313" key="1">
    <source>
        <dbReference type="EMBL" id="ANY29068.1"/>
    </source>
</evidence>
<reference evidence="1 2" key="1">
    <citation type="submission" date="2016-06" db="EMBL/GenBank/DDBJ databases">
        <title>Complete Genome Sequences of Pseudomonas fluorescens Bacteriophages Isolated from Omaha, NE Freshwater Samples.</title>
        <authorList>
            <person name="Lu G."/>
            <person name="Luhr J."/>
            <person name="Stoecklein A."/>
            <person name="Warner P."/>
            <person name="Tapprich W."/>
        </authorList>
    </citation>
    <scope>NUCLEOTIDE SEQUENCE [LARGE SCALE GENOMIC DNA]</scope>
</reference>